<proteinExistence type="predicted"/>
<dbReference type="InParanoid" id="A0A5C3PYJ0"/>
<keyword evidence="3" id="KW-1185">Reference proteome</keyword>
<protein>
    <submittedName>
        <fullName evidence="2">Uncharacterized protein</fullName>
    </submittedName>
</protein>
<evidence type="ECO:0000313" key="2">
    <source>
        <dbReference type="EMBL" id="TFK93877.1"/>
    </source>
</evidence>
<dbReference type="EMBL" id="ML210975">
    <property type="protein sequence ID" value="TFK93877.1"/>
    <property type="molecule type" value="Genomic_DNA"/>
</dbReference>
<organism evidence="2 3">
    <name type="scientific">Polyporus arcularius HHB13444</name>
    <dbReference type="NCBI Taxonomy" id="1314778"/>
    <lineage>
        <taxon>Eukaryota</taxon>
        <taxon>Fungi</taxon>
        <taxon>Dikarya</taxon>
        <taxon>Basidiomycota</taxon>
        <taxon>Agaricomycotina</taxon>
        <taxon>Agaricomycetes</taxon>
        <taxon>Polyporales</taxon>
        <taxon>Polyporaceae</taxon>
        <taxon>Polyporus</taxon>
    </lineage>
</organism>
<name>A0A5C3PYJ0_9APHY</name>
<evidence type="ECO:0000256" key="1">
    <source>
        <dbReference type="SAM" id="MobiDB-lite"/>
    </source>
</evidence>
<feature type="region of interest" description="Disordered" evidence="1">
    <location>
        <begin position="1"/>
        <end position="78"/>
    </location>
</feature>
<sequence>MARRRMQEIPVRGVQRASATARARGMSLSDTGRVPGAAGPESRSEHGSPSPPSVNPDSAGKPAPRLTPPSLRSPVHVRYPAGCPHRAIYTPSSNLPAGAGPLPASDAVAALRERCLIVLHTVVRFTTPRLSP</sequence>
<dbReference type="AlphaFoldDB" id="A0A5C3PYJ0"/>
<accession>A0A5C3PYJ0</accession>
<reference evidence="2 3" key="1">
    <citation type="journal article" date="2019" name="Nat. Ecol. Evol.">
        <title>Megaphylogeny resolves global patterns of mushroom evolution.</title>
        <authorList>
            <person name="Varga T."/>
            <person name="Krizsan K."/>
            <person name="Foldi C."/>
            <person name="Dima B."/>
            <person name="Sanchez-Garcia M."/>
            <person name="Sanchez-Ramirez S."/>
            <person name="Szollosi G.J."/>
            <person name="Szarkandi J.G."/>
            <person name="Papp V."/>
            <person name="Albert L."/>
            <person name="Andreopoulos W."/>
            <person name="Angelini C."/>
            <person name="Antonin V."/>
            <person name="Barry K.W."/>
            <person name="Bougher N.L."/>
            <person name="Buchanan P."/>
            <person name="Buyck B."/>
            <person name="Bense V."/>
            <person name="Catcheside P."/>
            <person name="Chovatia M."/>
            <person name="Cooper J."/>
            <person name="Damon W."/>
            <person name="Desjardin D."/>
            <person name="Finy P."/>
            <person name="Geml J."/>
            <person name="Haridas S."/>
            <person name="Hughes K."/>
            <person name="Justo A."/>
            <person name="Karasinski D."/>
            <person name="Kautmanova I."/>
            <person name="Kiss B."/>
            <person name="Kocsube S."/>
            <person name="Kotiranta H."/>
            <person name="LaButti K.M."/>
            <person name="Lechner B.E."/>
            <person name="Liimatainen K."/>
            <person name="Lipzen A."/>
            <person name="Lukacs Z."/>
            <person name="Mihaltcheva S."/>
            <person name="Morgado L.N."/>
            <person name="Niskanen T."/>
            <person name="Noordeloos M.E."/>
            <person name="Ohm R.A."/>
            <person name="Ortiz-Santana B."/>
            <person name="Ovrebo C."/>
            <person name="Racz N."/>
            <person name="Riley R."/>
            <person name="Savchenko A."/>
            <person name="Shiryaev A."/>
            <person name="Soop K."/>
            <person name="Spirin V."/>
            <person name="Szebenyi C."/>
            <person name="Tomsovsky M."/>
            <person name="Tulloss R.E."/>
            <person name="Uehling J."/>
            <person name="Grigoriev I.V."/>
            <person name="Vagvolgyi C."/>
            <person name="Papp T."/>
            <person name="Martin F.M."/>
            <person name="Miettinen O."/>
            <person name="Hibbett D.S."/>
            <person name="Nagy L.G."/>
        </authorList>
    </citation>
    <scope>NUCLEOTIDE SEQUENCE [LARGE SCALE GENOMIC DNA]</scope>
    <source>
        <strain evidence="2 3">HHB13444</strain>
    </source>
</reference>
<gene>
    <name evidence="2" type="ORF">K466DRAFT_48186</name>
</gene>
<dbReference type="Proteomes" id="UP000308197">
    <property type="component" value="Unassembled WGS sequence"/>
</dbReference>
<evidence type="ECO:0000313" key="3">
    <source>
        <dbReference type="Proteomes" id="UP000308197"/>
    </source>
</evidence>